<reference evidence="1 2" key="1">
    <citation type="submission" date="2017-11" db="EMBL/GenBank/DDBJ databases">
        <title>De novo assembly and phasing of dikaryotic genomes from two isolates of Puccinia coronata f. sp. avenae, the causal agent of oat crown rust.</title>
        <authorList>
            <person name="Miller M.E."/>
            <person name="Zhang Y."/>
            <person name="Omidvar V."/>
            <person name="Sperschneider J."/>
            <person name="Schwessinger B."/>
            <person name="Raley C."/>
            <person name="Palmer J.M."/>
            <person name="Garnica D."/>
            <person name="Upadhyaya N."/>
            <person name="Rathjen J."/>
            <person name="Taylor J.M."/>
            <person name="Park R.F."/>
            <person name="Dodds P.N."/>
            <person name="Hirsch C.D."/>
            <person name="Kianian S.F."/>
            <person name="Figueroa M."/>
        </authorList>
    </citation>
    <scope>NUCLEOTIDE SEQUENCE [LARGE SCALE GENOMIC DNA]</scope>
    <source>
        <strain evidence="1">12SD80</strain>
    </source>
</reference>
<gene>
    <name evidence="1" type="ORF">PCASD_11297</name>
</gene>
<comment type="caution">
    <text evidence="1">The sequence shown here is derived from an EMBL/GenBank/DDBJ whole genome shotgun (WGS) entry which is preliminary data.</text>
</comment>
<accession>A0A2N5UJ55</accession>
<proteinExistence type="predicted"/>
<protein>
    <submittedName>
        <fullName evidence="1">Uncharacterized protein</fullName>
    </submittedName>
</protein>
<evidence type="ECO:0000313" key="1">
    <source>
        <dbReference type="EMBL" id="PLW37804.1"/>
    </source>
</evidence>
<dbReference type="Proteomes" id="UP000235392">
    <property type="component" value="Unassembled WGS sequence"/>
</dbReference>
<dbReference type="EMBL" id="PGCI01000137">
    <property type="protein sequence ID" value="PLW37804.1"/>
    <property type="molecule type" value="Genomic_DNA"/>
</dbReference>
<sequence>MFGHKLQIKYYFLPDQFTTLFARQLTLSNKIRLTGSLMHWDLTNRSISIE</sequence>
<evidence type="ECO:0000313" key="2">
    <source>
        <dbReference type="Proteomes" id="UP000235392"/>
    </source>
</evidence>
<dbReference type="AlphaFoldDB" id="A0A2N5UJ55"/>
<name>A0A2N5UJ55_9BASI</name>
<organism evidence="1 2">
    <name type="scientific">Puccinia coronata f. sp. avenae</name>
    <dbReference type="NCBI Taxonomy" id="200324"/>
    <lineage>
        <taxon>Eukaryota</taxon>
        <taxon>Fungi</taxon>
        <taxon>Dikarya</taxon>
        <taxon>Basidiomycota</taxon>
        <taxon>Pucciniomycotina</taxon>
        <taxon>Pucciniomycetes</taxon>
        <taxon>Pucciniales</taxon>
        <taxon>Pucciniaceae</taxon>
        <taxon>Puccinia</taxon>
    </lineage>
</organism>